<organism evidence="3 4">
    <name type="scientific">Cladonia borealis</name>
    <dbReference type="NCBI Taxonomy" id="184061"/>
    <lineage>
        <taxon>Eukaryota</taxon>
        <taxon>Fungi</taxon>
        <taxon>Dikarya</taxon>
        <taxon>Ascomycota</taxon>
        <taxon>Pezizomycotina</taxon>
        <taxon>Lecanoromycetes</taxon>
        <taxon>OSLEUM clade</taxon>
        <taxon>Lecanoromycetidae</taxon>
        <taxon>Lecanorales</taxon>
        <taxon>Lecanorineae</taxon>
        <taxon>Cladoniaceae</taxon>
        <taxon>Cladonia</taxon>
    </lineage>
</organism>
<feature type="region of interest" description="Disordered" evidence="2">
    <location>
        <begin position="335"/>
        <end position="367"/>
    </location>
</feature>
<protein>
    <recommendedName>
        <fullName evidence="5">Cell division cycle protein 123</fullName>
    </recommendedName>
</protein>
<feature type="region of interest" description="Disordered" evidence="2">
    <location>
        <begin position="169"/>
        <end position="195"/>
    </location>
</feature>
<accession>A0AA39V5P3</accession>
<evidence type="ECO:0000256" key="1">
    <source>
        <dbReference type="ARBA" id="ARBA00011047"/>
    </source>
</evidence>
<dbReference type="PANTHER" id="PTHR15323:SF6">
    <property type="entry name" value="CELL DIVISION CYCLE PROTEIN 123 HOMOLOG"/>
    <property type="match status" value="1"/>
</dbReference>
<feature type="region of interest" description="Disordered" evidence="2">
    <location>
        <begin position="70"/>
        <end position="99"/>
    </location>
</feature>
<reference evidence="3" key="1">
    <citation type="submission" date="2023-03" db="EMBL/GenBank/DDBJ databases">
        <title>Complete genome of Cladonia borealis.</title>
        <authorList>
            <person name="Park H."/>
        </authorList>
    </citation>
    <scope>NUCLEOTIDE SEQUENCE</scope>
    <source>
        <strain evidence="3">ANT050790</strain>
    </source>
</reference>
<dbReference type="InterPro" id="IPR009772">
    <property type="entry name" value="CDC123"/>
</dbReference>
<feature type="compositionally biased region" description="Low complexity" evidence="2">
    <location>
        <begin position="177"/>
        <end position="186"/>
    </location>
</feature>
<dbReference type="Pfam" id="PF07065">
    <property type="entry name" value="D123"/>
    <property type="match status" value="1"/>
</dbReference>
<dbReference type="GO" id="GO:0005737">
    <property type="term" value="C:cytoplasm"/>
    <property type="evidence" value="ECO:0007669"/>
    <property type="project" value="TreeGrafter"/>
</dbReference>
<evidence type="ECO:0000313" key="4">
    <source>
        <dbReference type="Proteomes" id="UP001166286"/>
    </source>
</evidence>
<evidence type="ECO:0008006" key="5">
    <source>
        <dbReference type="Google" id="ProtNLM"/>
    </source>
</evidence>
<name>A0AA39V5P3_9LECA</name>
<comment type="similarity">
    <text evidence="1">Belongs to the CDC123 family.</text>
</comment>
<dbReference type="EMBL" id="JAFEKC020000009">
    <property type="protein sequence ID" value="KAK0512804.1"/>
    <property type="molecule type" value="Genomic_DNA"/>
</dbReference>
<dbReference type="Proteomes" id="UP001166286">
    <property type="component" value="Unassembled WGS sequence"/>
</dbReference>
<comment type="caution">
    <text evidence="3">The sequence shown here is derived from an EMBL/GenBank/DDBJ whole genome shotgun (WGS) entry which is preliminary data.</text>
</comment>
<evidence type="ECO:0000313" key="3">
    <source>
        <dbReference type="EMBL" id="KAK0512804.1"/>
    </source>
</evidence>
<keyword evidence="4" id="KW-1185">Reference proteome</keyword>
<dbReference type="PANTHER" id="PTHR15323">
    <property type="entry name" value="D123 PROTEIN"/>
    <property type="match status" value="1"/>
</dbReference>
<dbReference type="AlphaFoldDB" id="A0AA39V5P3"/>
<evidence type="ECO:0000256" key="2">
    <source>
        <dbReference type="SAM" id="MobiDB-lite"/>
    </source>
</evidence>
<gene>
    <name evidence="3" type="ORF">JMJ35_004821</name>
</gene>
<proteinExistence type="inferred from homology"/>
<feature type="compositionally biased region" description="Basic and acidic residues" evidence="2">
    <location>
        <begin position="337"/>
        <end position="350"/>
    </location>
</feature>
<sequence length="437" mass="49789">MPIAHADLVARSPSPEAPLRLPFPPVNRSHIINCSYHSWYPKYRSLTPKARLIPLTHEFLSYLRADGIRLPPEDAPQNNTVSDSSGPDSDDEEPPDPSLAWRNIHAKIKSTIAELDGSVMPKLNWSAPKDATWIAATNSMECRTPNDIYLLLKSSDFITHDLEQVFHDCEDDDSSDASETSSQTTNSEEDPLEEHNNELSKIPYHLILRKTVPNWNPALEFRCFVRSRHLLCICQRDLNHYSFLLPLLPKLRSSIQDFFNKNLKESFPDENFVFDVYVPGPYERVWLVDINPWAPRTDPLLFSWLEILNMRGCEQGSSGVDEGVIRLSLNGNGILSNDRDGPNPQIHEEEPPSSSSSSEEEMDISQEDLSTPFEFRLVNRDDPEAYSFNTPQYSAHKLPRDVVDASADGEAGLREFMGTWREIIARQEREEREDDEG</sequence>